<evidence type="ECO:0000256" key="3">
    <source>
        <dbReference type="ARBA" id="ARBA00022896"/>
    </source>
</evidence>
<evidence type="ECO:0000256" key="4">
    <source>
        <dbReference type="ARBA" id="ARBA00022964"/>
    </source>
</evidence>
<evidence type="ECO:0000256" key="6">
    <source>
        <dbReference type="ARBA" id="ARBA00023004"/>
    </source>
</evidence>
<dbReference type="PANTHER" id="PTHR10869:SF241">
    <property type="entry name" value="FE2OG DIOXYGENASE DOMAIN-CONTAINING PROTEIN"/>
    <property type="match status" value="1"/>
</dbReference>
<reference evidence="8" key="1">
    <citation type="submission" date="2024-06" db="UniProtKB">
        <authorList>
            <consortium name="RefSeq"/>
        </authorList>
    </citation>
    <scope>NUCLEOTIDE SEQUENCE [LARGE SCALE GENOMIC DNA]</scope>
</reference>
<feature type="domain" description="Fe2OG dioxygenase" evidence="7">
    <location>
        <begin position="155"/>
        <end position="251"/>
    </location>
</feature>
<keyword evidence="5" id="KW-0560">Oxidoreductase</keyword>
<dbReference type="Proteomes" id="UP000694844">
    <property type="component" value="Chromosome 1"/>
</dbReference>
<dbReference type="AlphaFoldDB" id="A0A8B8CFN5"/>
<dbReference type="PANTHER" id="PTHR10869">
    <property type="entry name" value="PROLYL 4-HYDROXYLASE ALPHA SUBUNIT"/>
    <property type="match status" value="1"/>
</dbReference>
<keyword evidence="4" id="KW-0223">Dioxygenase</keyword>
<organism evidence="8 9">
    <name type="scientific">Crassostrea virginica</name>
    <name type="common">Eastern oyster</name>
    <dbReference type="NCBI Taxonomy" id="6565"/>
    <lineage>
        <taxon>Eukaryota</taxon>
        <taxon>Metazoa</taxon>
        <taxon>Spiralia</taxon>
        <taxon>Lophotrochozoa</taxon>
        <taxon>Mollusca</taxon>
        <taxon>Bivalvia</taxon>
        <taxon>Autobranchia</taxon>
        <taxon>Pteriomorphia</taxon>
        <taxon>Ostreida</taxon>
        <taxon>Ostreoidea</taxon>
        <taxon>Ostreidae</taxon>
        <taxon>Crassostrea</taxon>
    </lineage>
</organism>
<reference evidence="9" key="2">
    <citation type="submission" date="2025-08" db="UniProtKB">
        <authorList>
            <consortium name="RefSeq"/>
        </authorList>
    </citation>
    <scope>IDENTIFICATION</scope>
    <source>
        <tissue evidence="9">Whole sample</tissue>
    </source>
</reference>
<evidence type="ECO:0000256" key="1">
    <source>
        <dbReference type="ARBA" id="ARBA00001961"/>
    </source>
</evidence>
<keyword evidence="6" id="KW-0408">Iron</keyword>
<dbReference type="GO" id="GO:0031418">
    <property type="term" value="F:L-ascorbic acid binding"/>
    <property type="evidence" value="ECO:0007669"/>
    <property type="project" value="UniProtKB-KW"/>
</dbReference>
<dbReference type="GO" id="GO:0005783">
    <property type="term" value="C:endoplasmic reticulum"/>
    <property type="evidence" value="ECO:0007669"/>
    <property type="project" value="TreeGrafter"/>
</dbReference>
<dbReference type="InterPro" id="IPR045054">
    <property type="entry name" value="P4HA-like"/>
</dbReference>
<evidence type="ECO:0000256" key="2">
    <source>
        <dbReference type="ARBA" id="ARBA00022723"/>
    </source>
</evidence>
<evidence type="ECO:0000259" key="7">
    <source>
        <dbReference type="PROSITE" id="PS51471"/>
    </source>
</evidence>
<dbReference type="InterPro" id="IPR006620">
    <property type="entry name" value="Pro_4_hyd_alph"/>
</dbReference>
<comment type="cofactor">
    <cofactor evidence="1">
        <name>L-ascorbate</name>
        <dbReference type="ChEBI" id="CHEBI:38290"/>
    </cofactor>
</comment>
<evidence type="ECO:0000256" key="5">
    <source>
        <dbReference type="ARBA" id="ARBA00023002"/>
    </source>
</evidence>
<dbReference type="InterPro" id="IPR044862">
    <property type="entry name" value="Pro_4_hyd_alph_FE2OG_OXY"/>
</dbReference>
<dbReference type="SMART" id="SM00702">
    <property type="entry name" value="P4Hc"/>
    <property type="match status" value="1"/>
</dbReference>
<dbReference type="Gene3D" id="2.60.120.620">
    <property type="entry name" value="q2cbj1_9rhob like domain"/>
    <property type="match status" value="1"/>
</dbReference>
<dbReference type="KEGG" id="cvn:111118708"/>
<dbReference type="OrthoDB" id="6088489at2759"/>
<dbReference type="InterPro" id="IPR005123">
    <property type="entry name" value="Oxoglu/Fe-dep_dioxygenase_dom"/>
</dbReference>
<keyword evidence="8" id="KW-1185">Reference proteome</keyword>
<keyword evidence="3" id="KW-0847">Vitamin C</keyword>
<keyword evidence="2" id="KW-0479">Metal-binding</keyword>
<protein>
    <submittedName>
        <fullName evidence="9">Probable prolyl 4-hydroxylase 3</fullName>
    </submittedName>
</protein>
<dbReference type="GeneID" id="111118708"/>
<gene>
    <name evidence="9" type="primary">LOC111118708</name>
</gene>
<dbReference type="PROSITE" id="PS51471">
    <property type="entry name" value="FE2OG_OXY"/>
    <property type="match status" value="1"/>
</dbReference>
<sequence>MFMLMFTTRKVVQLTTAIMPEGSLSVAKVISTTLKKIRYGRKMNSRKELGDGKMEVRNVIERQEIELQRCWEGKLVFVLHNVFTKKECLQMIKDSELRGFSPAMINTADGKEIKETDTRNNYQNFLDSEEEMEKIHKRLRPYIPELWRNHKIVGLNERLRVQRYDSGEYFKPHFDAGFLRENGEKSFLSVQIFLNENFMGGNTAFLDLEESEKIEVEPRTGSVLIYQHDILHEDSAVLSGRKYALRTDVMYSADKVEDEKELRRLRKNDKGKFGMFM</sequence>
<evidence type="ECO:0000313" key="9">
    <source>
        <dbReference type="RefSeq" id="XP_022314004.1"/>
    </source>
</evidence>
<dbReference type="SUPFAM" id="SSF51197">
    <property type="entry name" value="Clavaminate synthase-like"/>
    <property type="match status" value="1"/>
</dbReference>
<dbReference type="GO" id="GO:0005506">
    <property type="term" value="F:iron ion binding"/>
    <property type="evidence" value="ECO:0007669"/>
    <property type="project" value="InterPro"/>
</dbReference>
<dbReference type="GO" id="GO:0004656">
    <property type="term" value="F:procollagen-proline 4-dioxygenase activity"/>
    <property type="evidence" value="ECO:0007669"/>
    <property type="project" value="TreeGrafter"/>
</dbReference>
<dbReference type="Pfam" id="PF13640">
    <property type="entry name" value="2OG-FeII_Oxy_3"/>
    <property type="match status" value="1"/>
</dbReference>
<dbReference type="RefSeq" id="XP_022314004.1">
    <property type="nucleotide sequence ID" value="XM_022458296.1"/>
</dbReference>
<name>A0A8B8CFN5_CRAVI</name>
<evidence type="ECO:0000313" key="8">
    <source>
        <dbReference type="Proteomes" id="UP000694844"/>
    </source>
</evidence>
<proteinExistence type="predicted"/>
<accession>A0A8B8CFN5</accession>